<dbReference type="Pfam" id="PF13671">
    <property type="entry name" value="AAA_33"/>
    <property type="match status" value="1"/>
</dbReference>
<name>A0A840C544_9HYPH</name>
<dbReference type="InterPro" id="IPR052732">
    <property type="entry name" value="Cell-binding_unc_protein"/>
</dbReference>
<evidence type="ECO:0000313" key="2">
    <source>
        <dbReference type="Proteomes" id="UP000577362"/>
    </source>
</evidence>
<evidence type="ECO:0008006" key="3">
    <source>
        <dbReference type="Google" id="ProtNLM"/>
    </source>
</evidence>
<dbReference type="PANTHER" id="PTHR43883:SF1">
    <property type="entry name" value="GLUCONOKINASE"/>
    <property type="match status" value="1"/>
</dbReference>
<dbReference type="InterPro" id="IPR011009">
    <property type="entry name" value="Kinase-like_dom_sf"/>
</dbReference>
<dbReference type="Gene3D" id="3.40.50.300">
    <property type="entry name" value="P-loop containing nucleotide triphosphate hydrolases"/>
    <property type="match status" value="1"/>
</dbReference>
<dbReference type="SUPFAM" id="SSF52540">
    <property type="entry name" value="P-loop containing nucleoside triphosphate hydrolases"/>
    <property type="match status" value="1"/>
</dbReference>
<dbReference type="InterPro" id="IPR027417">
    <property type="entry name" value="P-loop_NTPase"/>
</dbReference>
<reference evidence="1 2" key="1">
    <citation type="submission" date="2020-08" db="EMBL/GenBank/DDBJ databases">
        <title>Genomic Encyclopedia of Type Strains, Phase IV (KMG-IV): sequencing the most valuable type-strain genomes for metagenomic binning, comparative biology and taxonomic classification.</title>
        <authorList>
            <person name="Goeker M."/>
        </authorList>
    </citation>
    <scope>NUCLEOTIDE SEQUENCE [LARGE SCALE GENOMIC DNA]</scope>
    <source>
        <strain evidence="1 2">DSM 103737</strain>
    </source>
</reference>
<dbReference type="AlphaFoldDB" id="A0A840C544"/>
<dbReference type="PANTHER" id="PTHR43883">
    <property type="entry name" value="SLR0207 PROTEIN"/>
    <property type="match status" value="1"/>
</dbReference>
<dbReference type="SUPFAM" id="SSF56112">
    <property type="entry name" value="Protein kinase-like (PK-like)"/>
    <property type="match status" value="1"/>
</dbReference>
<comment type="caution">
    <text evidence="1">The sequence shown here is derived from an EMBL/GenBank/DDBJ whole genome shotgun (WGS) entry which is preliminary data.</text>
</comment>
<proteinExistence type="predicted"/>
<accession>A0A840C544</accession>
<organism evidence="1 2">
    <name type="scientific">Chelatococcus caeni</name>
    <dbReference type="NCBI Taxonomy" id="1348468"/>
    <lineage>
        <taxon>Bacteria</taxon>
        <taxon>Pseudomonadati</taxon>
        <taxon>Pseudomonadota</taxon>
        <taxon>Alphaproteobacteria</taxon>
        <taxon>Hyphomicrobiales</taxon>
        <taxon>Chelatococcaceae</taxon>
        <taxon>Chelatococcus</taxon>
    </lineage>
</organism>
<protein>
    <recommendedName>
        <fullName evidence="3">Aminoglycoside phosphotransferase</fullName>
    </recommendedName>
</protein>
<dbReference type="RefSeq" id="WP_183317477.1">
    <property type="nucleotide sequence ID" value="NZ_JACIEN010000004.1"/>
</dbReference>
<keyword evidence="2" id="KW-1185">Reference proteome</keyword>
<dbReference type="EMBL" id="JACIEN010000004">
    <property type="protein sequence ID" value="MBB4018579.1"/>
    <property type="molecule type" value="Genomic_DNA"/>
</dbReference>
<dbReference type="Proteomes" id="UP000577362">
    <property type="component" value="Unassembled WGS sequence"/>
</dbReference>
<evidence type="ECO:0000313" key="1">
    <source>
        <dbReference type="EMBL" id="MBB4018579.1"/>
    </source>
</evidence>
<gene>
    <name evidence="1" type="ORF">GGR16_003626</name>
</gene>
<sequence>MTPISHVTEDQDEILRFLASSDSRGADGPVKRIDTHGAIVFLTGADAYKVKRAVRFPYMDFSSLEKRRAACEREIAINRPGAPDIYLGLVPIVRRDGTLNLGGPGTIVEWAVHMRRFDETCTLDRLAAEGALTPAIVAAMARAVAEAHARAPVRHDVDFAGALAAIIVENGTSLAEQPALFPPQRRERLTRQSLAARERVAARLAQRARDGHVRRCHGDLHLCNLVLIDGAPRLFDALEFDEALATTDVLYDLAFLLMDLIERDLQGEANLLLNRYLVESREPAHLAGLAALPLFISVRAAIRAKVTAAGLAHLDEEARERASAECRRYFSLAEAVLDPGPPRLVAIGGLSGTGKSTLAAALAPLVGRAPGAVHLRSDVIRKELSGVAETERLPDSAYDAAAAAVVYDRLCRDARAALEAGRPVIVDAVHQRPGERAAVAALAADLGIPFTGLWLSAPLDRLLARVEARHGDASDADAAVVAIQATRETGDVAAEPDWRTVDTDGTPDEVLARARLVLAQN</sequence>